<dbReference type="Proteomes" id="UP000324897">
    <property type="component" value="Unassembled WGS sequence"/>
</dbReference>
<gene>
    <name evidence="1" type="ORF">EJB05_49366</name>
</gene>
<comment type="caution">
    <text evidence="1">The sequence shown here is derived from an EMBL/GenBank/DDBJ whole genome shotgun (WGS) entry which is preliminary data.</text>
</comment>
<proteinExistence type="predicted"/>
<dbReference type="Gramene" id="TVU06167">
    <property type="protein sequence ID" value="TVU06167"/>
    <property type="gene ID" value="EJB05_49366"/>
</dbReference>
<dbReference type="AlphaFoldDB" id="A0A5J9T4L2"/>
<accession>A0A5J9T4L2</accession>
<organism evidence="1 2">
    <name type="scientific">Eragrostis curvula</name>
    <name type="common">weeping love grass</name>
    <dbReference type="NCBI Taxonomy" id="38414"/>
    <lineage>
        <taxon>Eukaryota</taxon>
        <taxon>Viridiplantae</taxon>
        <taxon>Streptophyta</taxon>
        <taxon>Embryophyta</taxon>
        <taxon>Tracheophyta</taxon>
        <taxon>Spermatophyta</taxon>
        <taxon>Magnoliopsida</taxon>
        <taxon>Liliopsida</taxon>
        <taxon>Poales</taxon>
        <taxon>Poaceae</taxon>
        <taxon>PACMAD clade</taxon>
        <taxon>Chloridoideae</taxon>
        <taxon>Eragrostideae</taxon>
        <taxon>Eragrostidinae</taxon>
        <taxon>Eragrostis</taxon>
    </lineage>
</organism>
<dbReference type="EMBL" id="RWGY01000051">
    <property type="protein sequence ID" value="TVU06167.1"/>
    <property type="molecule type" value="Genomic_DNA"/>
</dbReference>
<evidence type="ECO:0000313" key="1">
    <source>
        <dbReference type="EMBL" id="TVU06167.1"/>
    </source>
</evidence>
<sequence>MYTVLDLVFQSRKTVASHAKRTMDVVLHRSVRSGYFAISNTFRHKQSCRCNFSVVGSNDNSSSDRRGLMVRHSMADRFLRLLEEAMAKSAPSGFHTWYLSLDGARAWHVSSST</sequence>
<name>A0A5J9T4L2_9POAL</name>
<keyword evidence="2" id="KW-1185">Reference proteome</keyword>
<protein>
    <submittedName>
        <fullName evidence="1">Uncharacterized protein</fullName>
    </submittedName>
</protein>
<reference evidence="1 2" key="1">
    <citation type="journal article" date="2019" name="Sci. Rep.">
        <title>A high-quality genome of Eragrostis curvula grass provides insights into Poaceae evolution and supports new strategies to enhance forage quality.</title>
        <authorList>
            <person name="Carballo J."/>
            <person name="Santos B.A.C.M."/>
            <person name="Zappacosta D."/>
            <person name="Garbus I."/>
            <person name="Selva J.P."/>
            <person name="Gallo C.A."/>
            <person name="Diaz A."/>
            <person name="Albertini E."/>
            <person name="Caccamo M."/>
            <person name="Echenique V."/>
        </authorList>
    </citation>
    <scope>NUCLEOTIDE SEQUENCE [LARGE SCALE GENOMIC DNA]</scope>
    <source>
        <strain evidence="2">cv. Victoria</strain>
        <tissue evidence="1">Leaf</tissue>
    </source>
</reference>
<evidence type="ECO:0000313" key="2">
    <source>
        <dbReference type="Proteomes" id="UP000324897"/>
    </source>
</evidence>